<dbReference type="InterPro" id="IPR003689">
    <property type="entry name" value="ZIP"/>
</dbReference>
<dbReference type="GO" id="GO:0046873">
    <property type="term" value="F:metal ion transmembrane transporter activity"/>
    <property type="evidence" value="ECO:0007669"/>
    <property type="project" value="InterPro"/>
</dbReference>
<evidence type="ECO:0008006" key="8">
    <source>
        <dbReference type="Google" id="ProtNLM"/>
    </source>
</evidence>
<keyword evidence="2 5" id="KW-0812">Transmembrane</keyword>
<feature type="transmembrane region" description="Helical" evidence="5">
    <location>
        <begin position="6"/>
        <end position="25"/>
    </location>
</feature>
<dbReference type="PANTHER" id="PTHR16950">
    <property type="entry name" value="ZINC TRANSPORTER SLC39A7 HISTIDINE-RICH MEMBRANE PROTEIN KE4"/>
    <property type="match status" value="1"/>
</dbReference>
<dbReference type="GO" id="GO:0016020">
    <property type="term" value="C:membrane"/>
    <property type="evidence" value="ECO:0007669"/>
    <property type="project" value="UniProtKB-SubCell"/>
</dbReference>
<reference evidence="6 7" key="1">
    <citation type="journal article" date="2015" name="Nature">
        <title>rRNA introns, odd ribosomes, and small enigmatic genomes across a large radiation of phyla.</title>
        <authorList>
            <person name="Brown C.T."/>
            <person name="Hug L.A."/>
            <person name="Thomas B.C."/>
            <person name="Sharon I."/>
            <person name="Castelle C.J."/>
            <person name="Singh A."/>
            <person name="Wilkins M.J."/>
            <person name="Williams K.H."/>
            <person name="Banfield J.F."/>
        </authorList>
    </citation>
    <scope>NUCLEOTIDE SEQUENCE [LARGE SCALE GENOMIC DNA]</scope>
</reference>
<evidence type="ECO:0000256" key="1">
    <source>
        <dbReference type="ARBA" id="ARBA00004141"/>
    </source>
</evidence>
<evidence type="ECO:0000256" key="2">
    <source>
        <dbReference type="ARBA" id="ARBA00022692"/>
    </source>
</evidence>
<feature type="transmembrane region" description="Helical" evidence="5">
    <location>
        <begin position="37"/>
        <end position="54"/>
    </location>
</feature>
<organism evidence="6 7">
    <name type="scientific">Candidatus Gottesmanbacteria bacterium GW2011_GWB1_43_11</name>
    <dbReference type="NCBI Taxonomy" id="1618446"/>
    <lineage>
        <taxon>Bacteria</taxon>
        <taxon>Candidatus Gottesmaniibacteriota</taxon>
    </lineage>
</organism>
<accession>A0A0G1CEV8</accession>
<keyword evidence="4 5" id="KW-0472">Membrane</keyword>
<comment type="subcellular location">
    <subcellularLocation>
        <location evidence="1">Membrane</location>
        <topology evidence="1">Multi-pass membrane protein</topology>
    </subcellularLocation>
</comment>
<dbReference type="EMBL" id="LCFD01000032">
    <property type="protein sequence ID" value="KKS84330.1"/>
    <property type="molecule type" value="Genomic_DNA"/>
</dbReference>
<evidence type="ECO:0000256" key="3">
    <source>
        <dbReference type="ARBA" id="ARBA00022989"/>
    </source>
</evidence>
<dbReference type="Proteomes" id="UP000034050">
    <property type="component" value="Unassembled WGS sequence"/>
</dbReference>
<evidence type="ECO:0000313" key="6">
    <source>
        <dbReference type="EMBL" id="KKS84330.1"/>
    </source>
</evidence>
<feature type="transmembrane region" description="Helical" evidence="5">
    <location>
        <begin position="192"/>
        <end position="213"/>
    </location>
</feature>
<gene>
    <name evidence="6" type="ORF">UV61_C0032G0006</name>
</gene>
<feature type="transmembrane region" description="Helical" evidence="5">
    <location>
        <begin position="165"/>
        <end position="186"/>
    </location>
</feature>
<evidence type="ECO:0000313" key="7">
    <source>
        <dbReference type="Proteomes" id="UP000034050"/>
    </source>
</evidence>
<evidence type="ECO:0000256" key="5">
    <source>
        <dbReference type="SAM" id="Phobius"/>
    </source>
</evidence>
<feature type="transmembrane region" description="Helical" evidence="5">
    <location>
        <begin position="225"/>
        <end position="245"/>
    </location>
</feature>
<proteinExistence type="predicted"/>
<dbReference type="PANTHER" id="PTHR16950:SF16">
    <property type="entry name" value="ZINC TRANSPORTER ZIP13"/>
    <property type="match status" value="1"/>
</dbReference>
<evidence type="ECO:0000256" key="4">
    <source>
        <dbReference type="ARBA" id="ARBA00023136"/>
    </source>
</evidence>
<dbReference type="STRING" id="1618446.UV61_C0032G0006"/>
<feature type="transmembrane region" description="Helical" evidence="5">
    <location>
        <begin position="69"/>
        <end position="90"/>
    </location>
</feature>
<dbReference type="AlphaFoldDB" id="A0A0G1CEV8"/>
<name>A0A0G1CEV8_9BACT</name>
<keyword evidence="3 5" id="KW-1133">Transmembrane helix</keyword>
<dbReference type="Pfam" id="PF02535">
    <property type="entry name" value="Zip"/>
    <property type="match status" value="1"/>
</dbReference>
<protein>
    <recommendedName>
        <fullName evidence="8">Zinc/iron permease</fullName>
    </recommendedName>
</protein>
<comment type="caution">
    <text evidence="6">The sequence shown here is derived from an EMBL/GenBank/DDBJ whole genome shotgun (WGS) entry which is preliminary data.</text>
</comment>
<sequence length="248" mass="27098">MLWQIVLLTFSSGVLSLGGGLFLIFRKRWNESFVLKLTSFAAGVLLSTAFLDLLPEANIHIQESGKGDVFLPTLGGMILFFLLERSLLWYHHHHTAHDIKPTIWMVTFGDGFHNLIDGVAISTSFLLNPALGVTTAIAIAAHEIPQEIADFGILLSGGLTKWRAIAFNLVTTLTALIGAIITYYFAPQIRPFLGVLTAFTAGMFSYIALSDLIPELHRTKGQKDTVPQVVAFLLGIIMIGVFKSLTGV</sequence>